<dbReference type="EMBL" id="KV425891">
    <property type="protein sequence ID" value="KZW01894.1"/>
    <property type="molecule type" value="Genomic_DNA"/>
</dbReference>
<proteinExistence type="predicted"/>
<keyword evidence="3" id="KW-1185">Reference proteome</keyword>
<gene>
    <name evidence="2" type="ORF">EXIGLDRAFT_29551</name>
</gene>
<evidence type="ECO:0000313" key="3">
    <source>
        <dbReference type="Proteomes" id="UP000077266"/>
    </source>
</evidence>
<name>A0A165PAM0_EXIGL</name>
<dbReference type="InParanoid" id="A0A165PAM0"/>
<dbReference type="AlphaFoldDB" id="A0A165PAM0"/>
<feature type="region of interest" description="Disordered" evidence="1">
    <location>
        <begin position="181"/>
        <end position="200"/>
    </location>
</feature>
<organism evidence="2 3">
    <name type="scientific">Exidia glandulosa HHB12029</name>
    <dbReference type="NCBI Taxonomy" id="1314781"/>
    <lineage>
        <taxon>Eukaryota</taxon>
        <taxon>Fungi</taxon>
        <taxon>Dikarya</taxon>
        <taxon>Basidiomycota</taxon>
        <taxon>Agaricomycotina</taxon>
        <taxon>Agaricomycetes</taxon>
        <taxon>Auriculariales</taxon>
        <taxon>Exidiaceae</taxon>
        <taxon>Exidia</taxon>
    </lineage>
</organism>
<reference evidence="2 3" key="1">
    <citation type="journal article" date="2016" name="Mol. Biol. Evol.">
        <title>Comparative Genomics of Early-Diverging Mushroom-Forming Fungi Provides Insights into the Origins of Lignocellulose Decay Capabilities.</title>
        <authorList>
            <person name="Nagy L.G."/>
            <person name="Riley R."/>
            <person name="Tritt A."/>
            <person name="Adam C."/>
            <person name="Daum C."/>
            <person name="Floudas D."/>
            <person name="Sun H."/>
            <person name="Yadav J.S."/>
            <person name="Pangilinan J."/>
            <person name="Larsson K.H."/>
            <person name="Matsuura K."/>
            <person name="Barry K."/>
            <person name="Labutti K."/>
            <person name="Kuo R."/>
            <person name="Ohm R.A."/>
            <person name="Bhattacharya S.S."/>
            <person name="Shirouzu T."/>
            <person name="Yoshinaga Y."/>
            <person name="Martin F.M."/>
            <person name="Grigoriev I.V."/>
            <person name="Hibbett D.S."/>
        </authorList>
    </citation>
    <scope>NUCLEOTIDE SEQUENCE [LARGE SCALE GENOMIC DNA]</scope>
    <source>
        <strain evidence="2 3">HHB12029</strain>
    </source>
</reference>
<evidence type="ECO:0000256" key="1">
    <source>
        <dbReference type="SAM" id="MobiDB-lite"/>
    </source>
</evidence>
<protein>
    <submittedName>
        <fullName evidence="2">Uncharacterized protein</fullName>
    </submittedName>
</protein>
<evidence type="ECO:0000313" key="2">
    <source>
        <dbReference type="EMBL" id="KZW01894.1"/>
    </source>
</evidence>
<sequence>MVFHCDNDSEIADEKPTPITTSFLLSLLLPSVPSTARDETLSRSKLYPPNSNPRLTLPFPFPPPPPFPSSAPTPARNIRLPTHKASGCSAYPFRLVPYAFRHLDRDPCPLQYLQKIHQTNTHKPQTPSMTGGEEKERRGLGYMASRRCFSRSTYWTRGRDASLGRRRVRFASRAFTCVGPSMSKPKRSTNGVRRGVHCAR</sequence>
<accession>A0A165PAM0</accession>
<dbReference type="Proteomes" id="UP000077266">
    <property type="component" value="Unassembled WGS sequence"/>
</dbReference>